<name>A0A644ZX13_9ZZZZ</name>
<reference evidence="1" key="1">
    <citation type="submission" date="2019-08" db="EMBL/GenBank/DDBJ databases">
        <authorList>
            <person name="Kucharzyk K."/>
            <person name="Murdoch R.W."/>
            <person name="Higgins S."/>
            <person name="Loffler F."/>
        </authorList>
    </citation>
    <scope>NUCLEOTIDE SEQUENCE</scope>
</reference>
<proteinExistence type="predicted"/>
<sequence length="121" mass="14087">MELKLQIMSDNMDKSDNKKILADMSPEDAIFRCGELQLSYEDTCRLLSPRMNLERLMDDLKDPDSDPYKWYQNGVAEGNLKLNIDLEYNVSEPKAKDAYKHLSAERRRQAINKKLDDLFGL</sequence>
<accession>A0A644ZX13</accession>
<organism evidence="1">
    <name type="scientific">bioreactor metagenome</name>
    <dbReference type="NCBI Taxonomy" id="1076179"/>
    <lineage>
        <taxon>unclassified sequences</taxon>
        <taxon>metagenomes</taxon>
        <taxon>ecological metagenomes</taxon>
    </lineage>
</organism>
<dbReference type="AlphaFoldDB" id="A0A644ZX13"/>
<evidence type="ECO:0000313" key="1">
    <source>
        <dbReference type="EMBL" id="MPM45256.1"/>
    </source>
</evidence>
<gene>
    <name evidence="1" type="ORF">SDC9_91942</name>
</gene>
<dbReference type="EMBL" id="VSSQ01010802">
    <property type="protein sequence ID" value="MPM45256.1"/>
    <property type="molecule type" value="Genomic_DNA"/>
</dbReference>
<protein>
    <submittedName>
        <fullName evidence="1">Uncharacterized protein</fullName>
    </submittedName>
</protein>
<comment type="caution">
    <text evidence="1">The sequence shown here is derived from an EMBL/GenBank/DDBJ whole genome shotgun (WGS) entry which is preliminary data.</text>
</comment>